<sequence>MPGFPSNPPPGYWELHYDQPHPSQGPQRLHEGLSESRYCDDFRTRNRSKVAQIETWLSTFDLMLRQAQRTNDQSAFDKLFVVLKQAASAADAGMFPMRNEEAKVDESKVPDPDETEPFPLGSHRVFYHVMHPKAEEETGLTTQEKLARARVRIGLAKEKHAVRMAMEEEKWEDEGVVAGDGDYGSGETTLVEDEMAESVLGLTMDGSNCHDDRV</sequence>
<reference evidence="3" key="1">
    <citation type="submission" date="2017-03" db="EMBL/GenBank/DDBJ databases">
        <title>Genomes of endolithic fungi from Antarctica.</title>
        <authorList>
            <person name="Coleine C."/>
            <person name="Masonjones S."/>
            <person name="Stajich J.E."/>
        </authorList>
    </citation>
    <scope>NUCLEOTIDE SEQUENCE [LARGE SCALE GENOMIC DNA]</scope>
    <source>
        <strain evidence="3">CCFEE 5527</strain>
    </source>
</reference>
<dbReference type="EMBL" id="NAJO01000002">
    <property type="protein sequence ID" value="OQO13927.1"/>
    <property type="molecule type" value="Genomic_DNA"/>
</dbReference>
<name>A0A1V8TRF4_9PEZI</name>
<evidence type="ECO:0000313" key="2">
    <source>
        <dbReference type="EMBL" id="OQO13927.1"/>
    </source>
</evidence>
<organism evidence="2 3">
    <name type="scientific">Cryoendolithus antarcticus</name>
    <dbReference type="NCBI Taxonomy" id="1507870"/>
    <lineage>
        <taxon>Eukaryota</taxon>
        <taxon>Fungi</taxon>
        <taxon>Dikarya</taxon>
        <taxon>Ascomycota</taxon>
        <taxon>Pezizomycotina</taxon>
        <taxon>Dothideomycetes</taxon>
        <taxon>Dothideomycetidae</taxon>
        <taxon>Cladosporiales</taxon>
        <taxon>Cladosporiaceae</taxon>
        <taxon>Cryoendolithus</taxon>
    </lineage>
</organism>
<accession>A0A1V8TRF4</accession>
<feature type="region of interest" description="Disordered" evidence="1">
    <location>
        <begin position="1"/>
        <end position="30"/>
    </location>
</feature>
<gene>
    <name evidence="2" type="ORF">B0A48_00802</name>
</gene>
<comment type="caution">
    <text evidence="2">The sequence shown here is derived from an EMBL/GenBank/DDBJ whole genome shotgun (WGS) entry which is preliminary data.</text>
</comment>
<evidence type="ECO:0000256" key="1">
    <source>
        <dbReference type="SAM" id="MobiDB-lite"/>
    </source>
</evidence>
<keyword evidence="3" id="KW-1185">Reference proteome</keyword>
<proteinExistence type="predicted"/>
<dbReference type="InParanoid" id="A0A1V8TRF4"/>
<feature type="compositionally biased region" description="Pro residues" evidence="1">
    <location>
        <begin position="1"/>
        <end position="11"/>
    </location>
</feature>
<evidence type="ECO:0000313" key="3">
    <source>
        <dbReference type="Proteomes" id="UP000192596"/>
    </source>
</evidence>
<dbReference type="Proteomes" id="UP000192596">
    <property type="component" value="Unassembled WGS sequence"/>
</dbReference>
<protein>
    <submittedName>
        <fullName evidence="2">Uncharacterized protein</fullName>
    </submittedName>
</protein>
<dbReference type="AlphaFoldDB" id="A0A1V8TRF4"/>